<reference evidence="3 4" key="1">
    <citation type="submission" date="2018-04" db="EMBL/GenBank/DDBJ databases">
        <title>The genome sequence of Caulobacter sp. 744.</title>
        <authorList>
            <person name="Gao J."/>
            <person name="Sun J."/>
        </authorList>
    </citation>
    <scope>NUCLEOTIDE SEQUENCE [LARGE SCALE GENOMIC DNA]</scope>
    <source>
        <strain evidence="3 4">774</strain>
    </source>
</reference>
<proteinExistence type="predicted"/>
<dbReference type="PANTHER" id="PTHR40446:SF2">
    <property type="entry name" value="N-ACETYLGLUCOSAMINE-1-PHOSPHODIESTER ALPHA-N-ACETYLGLUCOSAMINIDASE"/>
    <property type="match status" value="1"/>
</dbReference>
<evidence type="ECO:0000259" key="2">
    <source>
        <dbReference type="Pfam" id="PF09992"/>
    </source>
</evidence>
<comment type="caution">
    <text evidence="3">The sequence shown here is derived from an EMBL/GenBank/DDBJ whole genome shotgun (WGS) entry which is preliminary data.</text>
</comment>
<keyword evidence="4" id="KW-1185">Reference proteome</keyword>
<dbReference type="EMBL" id="QDKQ01000019">
    <property type="protein sequence ID" value="PVM93304.1"/>
    <property type="molecule type" value="Genomic_DNA"/>
</dbReference>
<feature type="transmembrane region" description="Helical" evidence="1">
    <location>
        <begin position="21"/>
        <end position="46"/>
    </location>
</feature>
<sequence>MRPAPDLCAGHRRRPCDRRRLCFRLFEVCLVPSFLRAAALGALLLLSACASVDIPASPKAAFSRSASSVLSTGVTYWSETRENPLRQVYHVVQLDLADPKVELFVSPPNDGAGQYHARTTSEFVTASGALLAVNASYFVPFKAGSPGGDDFAPHAGEHVDPVGKVIVGGREVAPPDDPEVDPRVNAILCIHPSFVEIRSGATCRWDVVDAVAAGPVLLVDGAEQSFQNAGPKYARDRHPRTAFGVSADGRTGWLVVVDGRQTVISEGATLVELTAFFRDLGAADAINLDGGGSTTLAVDDGFGRPRVLNSPIHTGVPGRERPVANQIGVRIVPAQP</sequence>
<keyword evidence="1" id="KW-1133">Transmembrane helix</keyword>
<evidence type="ECO:0000313" key="3">
    <source>
        <dbReference type="EMBL" id="PVM93304.1"/>
    </source>
</evidence>
<dbReference type="Pfam" id="PF09992">
    <property type="entry name" value="NAGPA"/>
    <property type="match status" value="1"/>
</dbReference>
<gene>
    <name evidence="3" type="ORF">DDF67_03555</name>
</gene>
<evidence type="ECO:0000313" key="4">
    <source>
        <dbReference type="Proteomes" id="UP000245073"/>
    </source>
</evidence>
<name>A0A2T9KBE4_9CAUL</name>
<keyword evidence="1" id="KW-0472">Membrane</keyword>
<dbReference type="InterPro" id="IPR018711">
    <property type="entry name" value="NAGPA"/>
</dbReference>
<accession>A0A2T9KBE4</accession>
<dbReference type="AlphaFoldDB" id="A0A2T9KBE4"/>
<protein>
    <recommendedName>
        <fullName evidence="2">Phosphodiester glycosidase domain-containing protein</fullName>
    </recommendedName>
</protein>
<keyword evidence="1" id="KW-0812">Transmembrane</keyword>
<feature type="domain" description="Phosphodiester glycosidase" evidence="2">
    <location>
        <begin position="128"/>
        <end position="329"/>
    </location>
</feature>
<evidence type="ECO:0000256" key="1">
    <source>
        <dbReference type="SAM" id="Phobius"/>
    </source>
</evidence>
<dbReference type="Proteomes" id="UP000245073">
    <property type="component" value="Unassembled WGS sequence"/>
</dbReference>
<dbReference type="PANTHER" id="PTHR40446">
    <property type="entry name" value="N-ACETYLGLUCOSAMINE-1-PHOSPHODIESTER ALPHA-N-ACETYLGLUCOSAMINIDASE"/>
    <property type="match status" value="1"/>
</dbReference>
<organism evidence="3 4">
    <name type="scientific">Caulobacter endophyticus</name>
    <dbReference type="NCBI Taxonomy" id="2172652"/>
    <lineage>
        <taxon>Bacteria</taxon>
        <taxon>Pseudomonadati</taxon>
        <taxon>Pseudomonadota</taxon>
        <taxon>Alphaproteobacteria</taxon>
        <taxon>Caulobacterales</taxon>
        <taxon>Caulobacteraceae</taxon>
        <taxon>Caulobacter</taxon>
    </lineage>
</organism>